<proteinExistence type="predicted"/>
<dbReference type="RefSeq" id="WP_066537638.1">
    <property type="nucleotide sequence ID" value="NZ_PDEA01000001.1"/>
</dbReference>
<feature type="domain" description="Zinc finger/thioredoxin putative" evidence="2">
    <location>
        <begin position="4"/>
        <end position="39"/>
    </location>
</feature>
<dbReference type="Pfam" id="PF13719">
    <property type="entry name" value="Zn_ribbon_5"/>
    <property type="match status" value="1"/>
</dbReference>
<dbReference type="STRING" id="1219032.GCA_001515545_02200"/>
<evidence type="ECO:0000313" key="4">
    <source>
        <dbReference type="Proteomes" id="UP000220246"/>
    </source>
</evidence>
<feature type="region of interest" description="Disordered" evidence="1">
    <location>
        <begin position="93"/>
        <end position="191"/>
    </location>
</feature>
<evidence type="ECO:0000313" key="3">
    <source>
        <dbReference type="EMBL" id="PEH90652.1"/>
    </source>
</evidence>
<evidence type="ECO:0000256" key="1">
    <source>
        <dbReference type="SAM" id="MobiDB-lite"/>
    </source>
</evidence>
<dbReference type="EMBL" id="PDEA01000001">
    <property type="protein sequence ID" value="PEH90652.1"/>
    <property type="molecule type" value="Genomic_DNA"/>
</dbReference>
<dbReference type="Proteomes" id="UP000220246">
    <property type="component" value="Unassembled WGS sequence"/>
</dbReference>
<feature type="compositionally biased region" description="Pro residues" evidence="1">
    <location>
        <begin position="105"/>
        <end position="121"/>
    </location>
</feature>
<name>A0A2A7UZD2_COMTR</name>
<dbReference type="Pfam" id="PF11906">
    <property type="entry name" value="DUF3426"/>
    <property type="match status" value="1"/>
</dbReference>
<dbReference type="OrthoDB" id="5294582at2"/>
<sequence>MSQITTCPSCSTRFRVVADQLRISDGWVRCGQCQEVFDARDHLDAVVAVEPAAAPEPVPAAPAVPDAVAHTGVAGASAVPAVQAMPVAPVAEEVVTEPEGEEPSLPAPDMPVPAPVVPPAPGYELPAPQWSDDPDLPEPPAAHEEPEPEVAQPLRPSHAAVEPGHFSDPEPALQPPSVAPAAPASGRTDPVWNASAAAPAEVARQEPSASAEALTDAWAAADRYGLQGAAPAQDGRSDAEPEGPNSVQEAADRVDASTPVLPAEAAEAAEVVPHAAEPADAGAAMPPVDAIESAAQKLAQSEAAIASAAAPAFPFAEPVDDDDPLVLDSSLEPGFVRDARRKAWWQKPVVRVAMGASVVVLPVALVLQVALHERNALAAWQPSLRPALEFMCTALQCKLGPRQQIGAMVVSGSTFAKGERERAYQLSLSIQNRAGTPVGMPAVELTLTDAQDQAIARKVIQAKELGAPPELKAGAEWSGTVPVTTEGLNLQVSGYRVLLFYP</sequence>
<gene>
    <name evidence="3" type="ORF">CRM82_20450</name>
</gene>
<dbReference type="AlphaFoldDB" id="A0A2A7UZD2"/>
<evidence type="ECO:0000259" key="2">
    <source>
        <dbReference type="Pfam" id="PF13719"/>
    </source>
</evidence>
<organism evidence="3 4">
    <name type="scientific">Comamonas terrigena</name>
    <dbReference type="NCBI Taxonomy" id="32013"/>
    <lineage>
        <taxon>Bacteria</taxon>
        <taxon>Pseudomonadati</taxon>
        <taxon>Pseudomonadota</taxon>
        <taxon>Betaproteobacteria</taxon>
        <taxon>Burkholderiales</taxon>
        <taxon>Comamonadaceae</taxon>
        <taxon>Comamonas</taxon>
    </lineage>
</organism>
<accession>A0A2A7UZD2</accession>
<comment type="caution">
    <text evidence="3">The sequence shown here is derived from an EMBL/GenBank/DDBJ whole genome shotgun (WGS) entry which is preliminary data.</text>
</comment>
<dbReference type="InterPro" id="IPR021834">
    <property type="entry name" value="DUF3426"/>
</dbReference>
<protein>
    <recommendedName>
        <fullName evidence="2">Zinc finger/thioredoxin putative domain-containing protein</fullName>
    </recommendedName>
</protein>
<dbReference type="NCBIfam" id="TIGR02098">
    <property type="entry name" value="MJ0042_CXXC"/>
    <property type="match status" value="1"/>
</dbReference>
<keyword evidence="4" id="KW-1185">Reference proteome</keyword>
<feature type="region of interest" description="Disordered" evidence="1">
    <location>
        <begin position="229"/>
        <end position="255"/>
    </location>
</feature>
<reference evidence="4" key="1">
    <citation type="submission" date="2017-09" db="EMBL/GenBank/DDBJ databases">
        <title>FDA dAtabase for Regulatory Grade micrObial Sequences (FDA-ARGOS): Supporting development and validation of Infectious Disease Dx tests.</title>
        <authorList>
            <person name="Minogue T."/>
            <person name="Wolcott M."/>
            <person name="Wasieloski L."/>
            <person name="Aguilar W."/>
            <person name="Moore D."/>
            <person name="Tallon L."/>
            <person name="Sadzewicz L."/>
            <person name="Ott S."/>
            <person name="Zhao X."/>
            <person name="Nagaraj S."/>
            <person name="Vavikolanu K."/>
            <person name="Aluvathingal J."/>
            <person name="Nadendla S."/>
            <person name="Sichtig H."/>
        </authorList>
    </citation>
    <scope>NUCLEOTIDE SEQUENCE [LARGE SCALE GENOMIC DNA]</scope>
    <source>
        <strain evidence="4">FDAARGOS_394</strain>
    </source>
</reference>
<dbReference type="GeneID" id="80803007"/>
<dbReference type="InterPro" id="IPR011723">
    <property type="entry name" value="Znf/thioredoxin_put"/>
</dbReference>